<name>A0A8S5MDI5_9CAUD</name>
<evidence type="ECO:0000256" key="1">
    <source>
        <dbReference type="ARBA" id="ARBA00022722"/>
    </source>
</evidence>
<dbReference type="SMART" id="SM00479">
    <property type="entry name" value="EXOIII"/>
    <property type="match status" value="1"/>
</dbReference>
<sequence length="196" mass="22910">MYMKKILFIDTETTGLNPIKNSLWQLAAYYRNSKGELLTLNLKCKPLDMENISDEALQVCHTTKEALAALPETKELYTTFRDFLIQETRDGEKIIWAGYNYRFDQAFVESLFKHFDRKDSIWNFFDRHSVDMLDYMRLLRSMEVVNAPSLKLETAYKMFGVGTEAIHDALEDAKVAYMLYQWATSTITKGLNNDRK</sequence>
<dbReference type="PANTHER" id="PTHR30231:SF4">
    <property type="entry name" value="PROTEIN NEN2"/>
    <property type="match status" value="1"/>
</dbReference>
<reference evidence="5" key="1">
    <citation type="journal article" date="2021" name="Proc. Natl. Acad. Sci. U.S.A.">
        <title>A Catalog of Tens of Thousands of Viruses from Human Metagenomes Reveals Hidden Associations with Chronic Diseases.</title>
        <authorList>
            <person name="Tisza M.J."/>
            <person name="Buck C.B."/>
        </authorList>
    </citation>
    <scope>NUCLEOTIDE SEQUENCE</scope>
    <source>
        <strain evidence="5">CtYh54</strain>
    </source>
</reference>
<evidence type="ECO:0000313" key="5">
    <source>
        <dbReference type="EMBL" id="DAD80401.1"/>
    </source>
</evidence>
<evidence type="ECO:0000256" key="2">
    <source>
        <dbReference type="ARBA" id="ARBA00022801"/>
    </source>
</evidence>
<protein>
    <submittedName>
        <fullName evidence="5">DEDDh</fullName>
    </submittedName>
</protein>
<dbReference type="Gene3D" id="3.30.420.10">
    <property type="entry name" value="Ribonuclease H-like superfamily/Ribonuclease H"/>
    <property type="match status" value="1"/>
</dbReference>
<feature type="domain" description="Exonuclease" evidence="4">
    <location>
        <begin position="5"/>
        <end position="189"/>
    </location>
</feature>
<evidence type="ECO:0000256" key="3">
    <source>
        <dbReference type="ARBA" id="ARBA00022839"/>
    </source>
</evidence>
<dbReference type="CDD" id="cd06127">
    <property type="entry name" value="DEDDh"/>
    <property type="match status" value="1"/>
</dbReference>
<dbReference type="InterPro" id="IPR012337">
    <property type="entry name" value="RNaseH-like_sf"/>
</dbReference>
<keyword evidence="1" id="KW-0540">Nuclease</keyword>
<dbReference type="InterPro" id="IPR013520">
    <property type="entry name" value="Ribonucl_H"/>
</dbReference>
<dbReference type="SUPFAM" id="SSF53098">
    <property type="entry name" value="Ribonuclease H-like"/>
    <property type="match status" value="1"/>
</dbReference>
<keyword evidence="3" id="KW-0269">Exonuclease</keyword>
<dbReference type="EMBL" id="BK014884">
    <property type="protein sequence ID" value="DAD80401.1"/>
    <property type="molecule type" value="Genomic_DNA"/>
</dbReference>
<dbReference type="InterPro" id="IPR036397">
    <property type="entry name" value="RNaseH_sf"/>
</dbReference>
<organism evidence="5">
    <name type="scientific">Siphoviridae sp. ctYh54</name>
    <dbReference type="NCBI Taxonomy" id="2826379"/>
    <lineage>
        <taxon>Viruses</taxon>
        <taxon>Duplodnaviria</taxon>
        <taxon>Heunggongvirae</taxon>
        <taxon>Uroviricota</taxon>
        <taxon>Caudoviricetes</taxon>
    </lineage>
</organism>
<dbReference type="Pfam" id="PF00929">
    <property type="entry name" value="RNase_T"/>
    <property type="match status" value="1"/>
</dbReference>
<proteinExistence type="predicted"/>
<evidence type="ECO:0000259" key="4">
    <source>
        <dbReference type="SMART" id="SM00479"/>
    </source>
</evidence>
<keyword evidence="2" id="KW-0378">Hydrolase</keyword>
<dbReference type="PANTHER" id="PTHR30231">
    <property type="entry name" value="DNA POLYMERASE III SUBUNIT EPSILON"/>
    <property type="match status" value="1"/>
</dbReference>
<accession>A0A8S5MDI5</accession>
<dbReference type="GO" id="GO:0008408">
    <property type="term" value="F:3'-5' exonuclease activity"/>
    <property type="evidence" value="ECO:0007669"/>
    <property type="project" value="TreeGrafter"/>
</dbReference>
<dbReference type="GO" id="GO:0003676">
    <property type="term" value="F:nucleic acid binding"/>
    <property type="evidence" value="ECO:0007669"/>
    <property type="project" value="InterPro"/>
</dbReference>